<reference evidence="1" key="1">
    <citation type="submission" date="2023-10" db="EMBL/GenBank/DDBJ databases">
        <title>Genome assembly of Pristionchus species.</title>
        <authorList>
            <person name="Yoshida K."/>
            <person name="Sommer R.J."/>
        </authorList>
    </citation>
    <scope>NUCLEOTIDE SEQUENCE</scope>
    <source>
        <strain evidence="1">RS5133</strain>
    </source>
</reference>
<proteinExistence type="predicted"/>
<accession>A0AAV5VGV3</accession>
<feature type="non-terminal residue" evidence="1">
    <location>
        <position position="1"/>
    </location>
</feature>
<keyword evidence="2" id="KW-1185">Reference proteome</keyword>
<evidence type="ECO:0000313" key="2">
    <source>
        <dbReference type="Proteomes" id="UP001432322"/>
    </source>
</evidence>
<comment type="caution">
    <text evidence="1">The sequence shown here is derived from an EMBL/GenBank/DDBJ whole genome shotgun (WGS) entry which is preliminary data.</text>
</comment>
<organism evidence="1 2">
    <name type="scientific">Pristionchus fissidentatus</name>
    <dbReference type="NCBI Taxonomy" id="1538716"/>
    <lineage>
        <taxon>Eukaryota</taxon>
        <taxon>Metazoa</taxon>
        <taxon>Ecdysozoa</taxon>
        <taxon>Nematoda</taxon>
        <taxon>Chromadorea</taxon>
        <taxon>Rhabditida</taxon>
        <taxon>Rhabditina</taxon>
        <taxon>Diplogasteromorpha</taxon>
        <taxon>Diplogasteroidea</taxon>
        <taxon>Neodiplogasteridae</taxon>
        <taxon>Pristionchus</taxon>
    </lineage>
</organism>
<feature type="non-terminal residue" evidence="1">
    <location>
        <position position="73"/>
    </location>
</feature>
<name>A0AAV5VGV3_9BILA</name>
<dbReference type="AlphaFoldDB" id="A0AAV5VGV3"/>
<sequence>LAIRAKIYKDVQTWKMVYQADCIQPRYPWVQCPRDPHDIPMYFHDLKIVDSLSSGHNSELGPEYRRMSVNFDF</sequence>
<dbReference type="EMBL" id="BTSY01000003">
    <property type="protein sequence ID" value="GMT17488.1"/>
    <property type="molecule type" value="Genomic_DNA"/>
</dbReference>
<dbReference type="Proteomes" id="UP001432322">
    <property type="component" value="Unassembled WGS sequence"/>
</dbReference>
<protein>
    <submittedName>
        <fullName evidence="1">Uncharacterized protein</fullName>
    </submittedName>
</protein>
<evidence type="ECO:0000313" key="1">
    <source>
        <dbReference type="EMBL" id="GMT17488.1"/>
    </source>
</evidence>
<gene>
    <name evidence="1" type="ORF">PFISCL1PPCAC_8785</name>
</gene>